<dbReference type="OrthoDB" id="5599163at2759"/>
<dbReference type="AlphaFoldDB" id="A0A166JGU0"/>
<organism evidence="1 2">
    <name type="scientific">Calocera cornea HHB12733</name>
    <dbReference type="NCBI Taxonomy" id="1353952"/>
    <lineage>
        <taxon>Eukaryota</taxon>
        <taxon>Fungi</taxon>
        <taxon>Dikarya</taxon>
        <taxon>Basidiomycota</taxon>
        <taxon>Agaricomycotina</taxon>
        <taxon>Dacrymycetes</taxon>
        <taxon>Dacrymycetales</taxon>
        <taxon>Dacrymycetaceae</taxon>
        <taxon>Calocera</taxon>
    </lineage>
</organism>
<evidence type="ECO:0000313" key="2">
    <source>
        <dbReference type="Proteomes" id="UP000076842"/>
    </source>
</evidence>
<dbReference type="STRING" id="1353952.A0A166JGU0"/>
<dbReference type="EMBL" id="KV424379">
    <property type="protein sequence ID" value="KZT44706.1"/>
    <property type="molecule type" value="Genomic_DNA"/>
</dbReference>
<evidence type="ECO:0000313" key="1">
    <source>
        <dbReference type="EMBL" id="KZT44706.1"/>
    </source>
</evidence>
<feature type="non-terminal residue" evidence="1">
    <location>
        <position position="127"/>
    </location>
</feature>
<reference evidence="1 2" key="1">
    <citation type="journal article" date="2016" name="Mol. Biol. Evol.">
        <title>Comparative Genomics of Early-Diverging Mushroom-Forming Fungi Provides Insights into the Origins of Lignocellulose Decay Capabilities.</title>
        <authorList>
            <person name="Nagy L.G."/>
            <person name="Riley R."/>
            <person name="Tritt A."/>
            <person name="Adam C."/>
            <person name="Daum C."/>
            <person name="Floudas D."/>
            <person name="Sun H."/>
            <person name="Yadav J.S."/>
            <person name="Pangilinan J."/>
            <person name="Larsson K.H."/>
            <person name="Matsuura K."/>
            <person name="Barry K."/>
            <person name="Labutti K."/>
            <person name="Kuo R."/>
            <person name="Ohm R.A."/>
            <person name="Bhattacharya S.S."/>
            <person name="Shirouzu T."/>
            <person name="Yoshinaga Y."/>
            <person name="Martin F.M."/>
            <person name="Grigoriev I.V."/>
            <person name="Hibbett D.S."/>
        </authorList>
    </citation>
    <scope>NUCLEOTIDE SEQUENCE [LARGE SCALE GENOMIC DNA]</scope>
    <source>
        <strain evidence="1 2">HHB12733</strain>
    </source>
</reference>
<protein>
    <submittedName>
        <fullName evidence="1">Uncharacterized protein</fullName>
    </submittedName>
</protein>
<sequence length="127" mass="14669">MKIRCRFPSDPLANLLPLPLVAPPFTPGTRLTQGRFDAMQINKFNFLWPEEEHLVAWILCTHEFAFSWEEIEIGCFRDNYFSSVVFPVIEHTPWQEKNIPILPALVPSVIQTIREKIQAGAYEPTQS</sequence>
<accession>A0A166JGU0</accession>
<proteinExistence type="predicted"/>
<gene>
    <name evidence="1" type="ORF">CALCODRAFT_541080</name>
</gene>
<name>A0A166JGU0_9BASI</name>
<keyword evidence="2" id="KW-1185">Reference proteome</keyword>
<dbReference type="InParanoid" id="A0A166JGU0"/>
<dbReference type="Proteomes" id="UP000076842">
    <property type="component" value="Unassembled WGS sequence"/>
</dbReference>